<accession>A0A2S3ZXJ7</accession>
<dbReference type="NCBIfam" id="TIGR03364">
    <property type="entry name" value="HpnW_proposed"/>
    <property type="match status" value="1"/>
</dbReference>
<dbReference type="PANTHER" id="PTHR13847">
    <property type="entry name" value="SARCOSINE DEHYDROGENASE-RELATED"/>
    <property type="match status" value="1"/>
</dbReference>
<reference evidence="7 8" key="1">
    <citation type="submission" date="2018-01" db="EMBL/GenBank/DDBJ databases">
        <title>Arthrobacter sp. nov., from glaciers in China.</title>
        <authorList>
            <person name="Liu Q."/>
            <person name="Xin Y.-H."/>
        </authorList>
    </citation>
    <scope>NUCLEOTIDE SEQUENCE [LARGE SCALE GENOMIC DNA]</scope>
    <source>
        <strain evidence="7 8">HLT2-12-2</strain>
    </source>
</reference>
<dbReference type="Pfam" id="PF01266">
    <property type="entry name" value="DAO"/>
    <property type="match status" value="1"/>
</dbReference>
<comment type="cofactor">
    <cofactor evidence="1">
        <name>FAD</name>
        <dbReference type="ChEBI" id="CHEBI:57692"/>
    </cofactor>
</comment>
<keyword evidence="8" id="KW-1185">Reference proteome</keyword>
<proteinExistence type="inferred from homology"/>
<comment type="caution">
    <text evidence="7">The sequence shown here is derived from an EMBL/GenBank/DDBJ whole genome shotgun (WGS) entry which is preliminary data.</text>
</comment>
<dbReference type="SUPFAM" id="SSF51905">
    <property type="entry name" value="FAD/NAD(P)-binding domain"/>
    <property type="match status" value="1"/>
</dbReference>
<evidence type="ECO:0000256" key="1">
    <source>
        <dbReference type="ARBA" id="ARBA00001974"/>
    </source>
</evidence>
<dbReference type="Gene3D" id="3.50.50.60">
    <property type="entry name" value="FAD/NAD(P)-binding domain"/>
    <property type="match status" value="1"/>
</dbReference>
<name>A0A2S3ZXJ7_ARTGL</name>
<evidence type="ECO:0000256" key="2">
    <source>
        <dbReference type="ARBA" id="ARBA00009410"/>
    </source>
</evidence>
<feature type="region of interest" description="Disordered" evidence="5">
    <location>
        <begin position="181"/>
        <end position="200"/>
    </location>
</feature>
<dbReference type="GO" id="GO:0016491">
    <property type="term" value="F:oxidoreductase activity"/>
    <property type="evidence" value="ECO:0007669"/>
    <property type="project" value="UniProtKB-KW"/>
</dbReference>
<comment type="similarity">
    <text evidence="2">Belongs to the DadA oxidoreductase family.</text>
</comment>
<evidence type="ECO:0000313" key="7">
    <source>
        <dbReference type="EMBL" id="POH73799.1"/>
    </source>
</evidence>
<keyword evidence="4" id="KW-0560">Oxidoreductase</keyword>
<dbReference type="AlphaFoldDB" id="A0A2S3ZXJ7"/>
<dbReference type="Gene3D" id="3.30.9.10">
    <property type="entry name" value="D-Amino Acid Oxidase, subunit A, domain 2"/>
    <property type="match status" value="1"/>
</dbReference>
<dbReference type="GO" id="GO:0005737">
    <property type="term" value="C:cytoplasm"/>
    <property type="evidence" value="ECO:0007669"/>
    <property type="project" value="TreeGrafter"/>
</dbReference>
<evidence type="ECO:0000256" key="5">
    <source>
        <dbReference type="SAM" id="MobiDB-lite"/>
    </source>
</evidence>
<protein>
    <submittedName>
        <fullName evidence="7">TIGR03364 family FAD-dependent oxidoreductase</fullName>
    </submittedName>
</protein>
<organism evidence="7 8">
    <name type="scientific">Arthrobacter glacialis</name>
    <dbReference type="NCBI Taxonomy" id="1664"/>
    <lineage>
        <taxon>Bacteria</taxon>
        <taxon>Bacillati</taxon>
        <taxon>Actinomycetota</taxon>
        <taxon>Actinomycetes</taxon>
        <taxon>Micrococcales</taxon>
        <taxon>Micrococcaceae</taxon>
        <taxon>Arthrobacter</taxon>
    </lineage>
</organism>
<dbReference type="PANTHER" id="PTHR13847:SF286">
    <property type="entry name" value="D-AMINO ACID DEHYDROGENASE"/>
    <property type="match status" value="1"/>
</dbReference>
<keyword evidence="3" id="KW-0285">Flavoprotein</keyword>
<feature type="domain" description="FAD dependent oxidoreductase" evidence="6">
    <location>
        <begin position="12"/>
        <end position="390"/>
    </location>
</feature>
<evidence type="ECO:0000256" key="3">
    <source>
        <dbReference type="ARBA" id="ARBA00022630"/>
    </source>
</evidence>
<evidence type="ECO:0000313" key="8">
    <source>
        <dbReference type="Proteomes" id="UP000237061"/>
    </source>
</evidence>
<evidence type="ECO:0000259" key="6">
    <source>
        <dbReference type="Pfam" id="PF01266"/>
    </source>
</evidence>
<gene>
    <name evidence="7" type="ORF">CVS27_07690</name>
</gene>
<dbReference type="InterPro" id="IPR036188">
    <property type="entry name" value="FAD/NAD-bd_sf"/>
</dbReference>
<dbReference type="RefSeq" id="WP_103465154.1">
    <property type="nucleotide sequence ID" value="NZ_PPXC01000005.1"/>
</dbReference>
<dbReference type="Proteomes" id="UP000237061">
    <property type="component" value="Unassembled WGS sequence"/>
</dbReference>
<dbReference type="InterPro" id="IPR017741">
    <property type="entry name" value="FAD-dependent_OxRdtase_HpnW"/>
</dbReference>
<evidence type="ECO:0000256" key="4">
    <source>
        <dbReference type="ARBA" id="ARBA00023002"/>
    </source>
</evidence>
<sequence length="395" mass="42266">MNQSKIHLQPTDVLIVGAGITGLAHAAEAVARGLNVHIIDRDTRAVGASIRNFGHCCVGAQSGELLELATVAREGWLRHSELAGFFSVESGGLVVARSRAEVAVLEELAATRGSDQMQLINAAQVRQELSGSGDPAILAGALIRDDIRVDPREAVAKLAAWLAKQPKVTFSWRTSYFGTDSREPVSSATPDAETSHRTDVTVRTSRGTLTASRVIVCVGHDLDYVHPDVAEPFEVNRCSLQMALVRPAAPLTIRRAVLTGTSMLRYPAFAETGAAAELKKELAANSPELLAIDANLMLTQRPDGTLLIGDSHHTATTQDPFLIEQTQDTLLNATSKLLGMGSYTVLQRWQGIYASSPQQSFLIKDVAPNVTAVSVTSGIGMTISFGLAKKTFSQF</sequence>
<dbReference type="EMBL" id="PPXC01000005">
    <property type="protein sequence ID" value="POH73799.1"/>
    <property type="molecule type" value="Genomic_DNA"/>
</dbReference>
<dbReference type="InterPro" id="IPR006076">
    <property type="entry name" value="FAD-dep_OxRdtase"/>
</dbReference>